<dbReference type="PANTHER" id="PTHR43278:SF4">
    <property type="entry name" value="NAD(P)H-DEPENDENT FMN-CONTAINING OXIDOREDUCTASE YWQN-RELATED"/>
    <property type="match status" value="1"/>
</dbReference>
<dbReference type="EMBL" id="MGDI01000025">
    <property type="protein sequence ID" value="OGL53311.1"/>
    <property type="molecule type" value="Genomic_DNA"/>
</dbReference>
<dbReference type="SUPFAM" id="SSF52218">
    <property type="entry name" value="Flavoproteins"/>
    <property type="match status" value="1"/>
</dbReference>
<dbReference type="Gene3D" id="3.40.50.360">
    <property type="match status" value="1"/>
</dbReference>
<organism evidence="4 5">
    <name type="scientific">Candidatus Schekmanbacteria bacterium RIFCSPLOWO2_12_FULL_38_15</name>
    <dbReference type="NCBI Taxonomy" id="1817883"/>
    <lineage>
        <taxon>Bacteria</taxon>
        <taxon>Candidatus Schekmaniibacteriota</taxon>
    </lineage>
</organism>
<dbReference type="InterPro" id="IPR029039">
    <property type="entry name" value="Flavoprotein-like_sf"/>
</dbReference>
<feature type="domain" description="NADPH-dependent FMN reductase-like" evidence="3">
    <location>
        <begin position="1"/>
        <end position="157"/>
    </location>
</feature>
<comment type="caution">
    <text evidence="4">The sequence shown here is derived from an EMBL/GenBank/DDBJ whole genome shotgun (WGS) entry which is preliminary data.</text>
</comment>
<dbReference type="STRING" id="1817883.A3G31_07310"/>
<proteinExistence type="predicted"/>
<dbReference type="InterPro" id="IPR051796">
    <property type="entry name" value="ISF_SsuE-like"/>
</dbReference>
<dbReference type="AlphaFoldDB" id="A0A1F7SHV4"/>
<keyword evidence="2" id="KW-0288">FMN</keyword>
<sequence length="191" mass="20995">MKILGICASLREDSNTNKIVKKIVEASGCDYELVYLKDLEIKPCTGCYNCMMTEGQCSQMDGMQSLYEKMMNAGAMVFGAPTYFLDVSGVAKCFIDRTMAIFYRGVGENAEIEVLGKRPLAGRPAVPVTTVAGNGHLRAIETIKTYFQVNKMKIVDEIAEPVGMGDVSDMPEIMQKAEKAGKKLGEILRKK</sequence>
<evidence type="ECO:0000256" key="1">
    <source>
        <dbReference type="ARBA" id="ARBA00022630"/>
    </source>
</evidence>
<evidence type="ECO:0000256" key="2">
    <source>
        <dbReference type="ARBA" id="ARBA00022643"/>
    </source>
</evidence>
<evidence type="ECO:0000313" key="4">
    <source>
        <dbReference type="EMBL" id="OGL53311.1"/>
    </source>
</evidence>
<gene>
    <name evidence="4" type="ORF">A3G31_07310</name>
</gene>
<dbReference type="Proteomes" id="UP000178082">
    <property type="component" value="Unassembled WGS sequence"/>
</dbReference>
<keyword evidence="1" id="KW-0285">Flavoprotein</keyword>
<protein>
    <recommendedName>
        <fullName evidence="3">NADPH-dependent FMN reductase-like domain-containing protein</fullName>
    </recommendedName>
</protein>
<dbReference type="PANTHER" id="PTHR43278">
    <property type="entry name" value="NAD(P)H-DEPENDENT FMN-CONTAINING OXIDOREDUCTASE YWQN-RELATED"/>
    <property type="match status" value="1"/>
</dbReference>
<reference evidence="4 5" key="1">
    <citation type="journal article" date="2016" name="Nat. Commun.">
        <title>Thousands of microbial genomes shed light on interconnected biogeochemical processes in an aquifer system.</title>
        <authorList>
            <person name="Anantharaman K."/>
            <person name="Brown C.T."/>
            <person name="Hug L.A."/>
            <person name="Sharon I."/>
            <person name="Castelle C.J."/>
            <person name="Probst A.J."/>
            <person name="Thomas B.C."/>
            <person name="Singh A."/>
            <person name="Wilkins M.J."/>
            <person name="Karaoz U."/>
            <person name="Brodie E.L."/>
            <person name="Williams K.H."/>
            <person name="Hubbard S.S."/>
            <person name="Banfield J.F."/>
        </authorList>
    </citation>
    <scope>NUCLEOTIDE SEQUENCE [LARGE SCALE GENOMIC DNA]</scope>
</reference>
<accession>A0A1F7SHV4</accession>
<dbReference type="GO" id="GO:0016491">
    <property type="term" value="F:oxidoreductase activity"/>
    <property type="evidence" value="ECO:0007669"/>
    <property type="project" value="InterPro"/>
</dbReference>
<evidence type="ECO:0000313" key="5">
    <source>
        <dbReference type="Proteomes" id="UP000178082"/>
    </source>
</evidence>
<name>A0A1F7SHV4_9BACT</name>
<dbReference type="InterPro" id="IPR005025">
    <property type="entry name" value="FMN_Rdtase-like_dom"/>
</dbReference>
<dbReference type="Pfam" id="PF03358">
    <property type="entry name" value="FMN_red"/>
    <property type="match status" value="1"/>
</dbReference>
<evidence type="ECO:0000259" key="3">
    <source>
        <dbReference type="Pfam" id="PF03358"/>
    </source>
</evidence>